<keyword evidence="3" id="KW-1003">Cell membrane</keyword>
<keyword evidence="5 7" id="KW-1133">Transmembrane helix</keyword>
<dbReference type="Proteomes" id="UP000320314">
    <property type="component" value="Unassembled WGS sequence"/>
</dbReference>
<name>A0A506UBA7_9HYPH</name>
<feature type="transmembrane region" description="Helical" evidence="7">
    <location>
        <begin position="227"/>
        <end position="247"/>
    </location>
</feature>
<feature type="transmembrane region" description="Helical" evidence="7">
    <location>
        <begin position="105"/>
        <end position="123"/>
    </location>
</feature>
<reference evidence="9 10" key="1">
    <citation type="submission" date="2019-06" db="EMBL/GenBank/DDBJ databases">
        <authorList>
            <person name="Li M."/>
        </authorList>
    </citation>
    <scope>NUCLEOTIDE SEQUENCE [LARGE SCALE GENOMIC DNA]</scope>
    <source>
        <strain evidence="9 10">BGMRC6574</strain>
    </source>
</reference>
<comment type="similarity">
    <text evidence="7">Belongs to the binding-protein-dependent transport system permease family.</text>
</comment>
<gene>
    <name evidence="9" type="ORF">FJU11_05220</name>
</gene>
<dbReference type="Pfam" id="PF00528">
    <property type="entry name" value="BPD_transp_1"/>
    <property type="match status" value="1"/>
</dbReference>
<evidence type="ECO:0000256" key="6">
    <source>
        <dbReference type="ARBA" id="ARBA00023136"/>
    </source>
</evidence>
<proteinExistence type="inferred from homology"/>
<dbReference type="EMBL" id="VHLH01000006">
    <property type="protein sequence ID" value="TPW30411.1"/>
    <property type="molecule type" value="Genomic_DNA"/>
</dbReference>
<dbReference type="CDD" id="cd06261">
    <property type="entry name" value="TM_PBP2"/>
    <property type="match status" value="1"/>
</dbReference>
<dbReference type="Gene3D" id="1.10.3720.10">
    <property type="entry name" value="MetI-like"/>
    <property type="match status" value="1"/>
</dbReference>
<dbReference type="OrthoDB" id="9792509at2"/>
<evidence type="ECO:0000259" key="8">
    <source>
        <dbReference type="PROSITE" id="PS50928"/>
    </source>
</evidence>
<comment type="subcellular location">
    <subcellularLocation>
        <location evidence="1 7">Cell membrane</location>
        <topology evidence="1 7">Multi-pass membrane protein</topology>
    </subcellularLocation>
</comment>
<dbReference type="InterPro" id="IPR000515">
    <property type="entry name" value="MetI-like"/>
</dbReference>
<feature type="domain" description="ABC transmembrane type-1" evidence="8">
    <location>
        <begin position="64"/>
        <end position="248"/>
    </location>
</feature>
<keyword evidence="4 7" id="KW-0812">Transmembrane</keyword>
<evidence type="ECO:0000256" key="4">
    <source>
        <dbReference type="ARBA" id="ARBA00022692"/>
    </source>
</evidence>
<keyword evidence="2 7" id="KW-0813">Transport</keyword>
<dbReference type="SUPFAM" id="SSF161098">
    <property type="entry name" value="MetI-like"/>
    <property type="match status" value="1"/>
</dbReference>
<evidence type="ECO:0000256" key="7">
    <source>
        <dbReference type="RuleBase" id="RU363032"/>
    </source>
</evidence>
<organism evidence="9 10">
    <name type="scientific">Pararhizobium mangrovi</name>
    <dbReference type="NCBI Taxonomy" id="2590452"/>
    <lineage>
        <taxon>Bacteria</taxon>
        <taxon>Pseudomonadati</taxon>
        <taxon>Pseudomonadota</taxon>
        <taxon>Alphaproteobacteria</taxon>
        <taxon>Hyphomicrobiales</taxon>
        <taxon>Rhizobiaceae</taxon>
        <taxon>Rhizobium/Agrobacterium group</taxon>
        <taxon>Pararhizobium</taxon>
    </lineage>
</organism>
<evidence type="ECO:0000256" key="1">
    <source>
        <dbReference type="ARBA" id="ARBA00004651"/>
    </source>
</evidence>
<comment type="caution">
    <text evidence="9">The sequence shown here is derived from an EMBL/GenBank/DDBJ whole genome shotgun (WGS) entry which is preliminary data.</text>
</comment>
<feature type="transmembrane region" description="Helical" evidence="7">
    <location>
        <begin position="13"/>
        <end position="31"/>
    </location>
</feature>
<accession>A0A506UBA7</accession>
<keyword evidence="10" id="KW-1185">Reference proteome</keyword>
<sequence>MRGAMFVQAYGDAARGLIGLAVFAAVLELLPRIGVVSHVYFPPISAIVVALVHEAGRAAFWVSLFLTLRSWAVGLAIAVIAGTGVGLFIGSFETLRRLTASTIELLRPIPSVALIPLVVLLYGSTIRSTLVLVVYASVWQVLIQVLYGVQDVDPVARQTAVSFRFGRWGQLRHVVWPTTLPYLMTGIRLAAAVALILTITSELIIGAPGLGKQIALAQSGGAVATMYAYVLVTGLIGVAVNLVARVLERRVMHWHPSVRPSMHRARTP</sequence>
<feature type="transmembrane region" description="Helical" evidence="7">
    <location>
        <begin position="189"/>
        <end position="207"/>
    </location>
</feature>
<dbReference type="GO" id="GO:0005886">
    <property type="term" value="C:plasma membrane"/>
    <property type="evidence" value="ECO:0007669"/>
    <property type="project" value="UniProtKB-SubCell"/>
</dbReference>
<dbReference type="PANTHER" id="PTHR30151:SF38">
    <property type="entry name" value="ALIPHATIC SULFONATES TRANSPORT PERMEASE PROTEIN SSUC-RELATED"/>
    <property type="match status" value="1"/>
</dbReference>
<evidence type="ECO:0000313" key="10">
    <source>
        <dbReference type="Proteomes" id="UP000320314"/>
    </source>
</evidence>
<dbReference type="PROSITE" id="PS50928">
    <property type="entry name" value="ABC_TM1"/>
    <property type="match status" value="1"/>
</dbReference>
<dbReference type="AlphaFoldDB" id="A0A506UBA7"/>
<protein>
    <submittedName>
        <fullName evidence="9">ABC transporter permease</fullName>
    </submittedName>
</protein>
<evidence type="ECO:0000256" key="5">
    <source>
        <dbReference type="ARBA" id="ARBA00022989"/>
    </source>
</evidence>
<feature type="transmembrane region" description="Helical" evidence="7">
    <location>
        <begin position="129"/>
        <end position="149"/>
    </location>
</feature>
<evidence type="ECO:0000313" key="9">
    <source>
        <dbReference type="EMBL" id="TPW30411.1"/>
    </source>
</evidence>
<dbReference type="GO" id="GO:0055085">
    <property type="term" value="P:transmembrane transport"/>
    <property type="evidence" value="ECO:0007669"/>
    <property type="project" value="InterPro"/>
</dbReference>
<evidence type="ECO:0000256" key="3">
    <source>
        <dbReference type="ARBA" id="ARBA00022475"/>
    </source>
</evidence>
<dbReference type="PANTHER" id="PTHR30151">
    <property type="entry name" value="ALKANE SULFONATE ABC TRANSPORTER-RELATED, MEMBRANE SUBUNIT"/>
    <property type="match status" value="1"/>
</dbReference>
<evidence type="ECO:0000256" key="2">
    <source>
        <dbReference type="ARBA" id="ARBA00022448"/>
    </source>
</evidence>
<dbReference type="InterPro" id="IPR035906">
    <property type="entry name" value="MetI-like_sf"/>
</dbReference>
<keyword evidence="6 7" id="KW-0472">Membrane</keyword>
<feature type="transmembrane region" description="Helical" evidence="7">
    <location>
        <begin position="71"/>
        <end position="93"/>
    </location>
</feature>